<dbReference type="Proteomes" id="UP000799778">
    <property type="component" value="Unassembled WGS sequence"/>
</dbReference>
<dbReference type="Pfam" id="PF00264">
    <property type="entry name" value="Tyrosinase"/>
    <property type="match status" value="1"/>
</dbReference>
<reference evidence="13" key="1">
    <citation type="journal article" date="2020" name="Stud. Mycol.">
        <title>101 Dothideomycetes genomes: a test case for predicting lifestyles and emergence of pathogens.</title>
        <authorList>
            <person name="Haridas S."/>
            <person name="Albert R."/>
            <person name="Binder M."/>
            <person name="Bloem J."/>
            <person name="Labutti K."/>
            <person name="Salamov A."/>
            <person name="Andreopoulos B."/>
            <person name="Baker S."/>
            <person name="Barry K."/>
            <person name="Bills G."/>
            <person name="Bluhm B."/>
            <person name="Cannon C."/>
            <person name="Castanera R."/>
            <person name="Culley D."/>
            <person name="Daum C."/>
            <person name="Ezra D."/>
            <person name="Gonzalez J."/>
            <person name="Henrissat B."/>
            <person name="Kuo A."/>
            <person name="Liang C."/>
            <person name="Lipzen A."/>
            <person name="Lutzoni F."/>
            <person name="Magnuson J."/>
            <person name="Mondo S."/>
            <person name="Nolan M."/>
            <person name="Ohm R."/>
            <person name="Pangilinan J."/>
            <person name="Park H.-J."/>
            <person name="Ramirez L."/>
            <person name="Alfaro M."/>
            <person name="Sun H."/>
            <person name="Tritt A."/>
            <person name="Yoshinaga Y."/>
            <person name="Zwiers L.-H."/>
            <person name="Turgeon B."/>
            <person name="Goodwin S."/>
            <person name="Spatafora J."/>
            <person name="Crous P."/>
            <person name="Grigoriev I."/>
        </authorList>
    </citation>
    <scope>NUCLEOTIDE SEQUENCE</scope>
    <source>
        <strain evidence="13">CBS 175.79</strain>
    </source>
</reference>
<feature type="chain" id="PRO_5025625030" description="tyrosinase" evidence="11">
    <location>
        <begin position="19"/>
        <end position="603"/>
    </location>
</feature>
<evidence type="ECO:0000256" key="11">
    <source>
        <dbReference type="SAM" id="SignalP"/>
    </source>
</evidence>
<dbReference type="PROSITE" id="PS00498">
    <property type="entry name" value="TYROSINASE_2"/>
    <property type="match status" value="1"/>
</dbReference>
<comment type="similarity">
    <text evidence="2">Belongs to the tyrosinase family.</text>
</comment>
<keyword evidence="4" id="KW-0479">Metal-binding</keyword>
<dbReference type="Gene3D" id="1.10.1280.10">
    <property type="entry name" value="Di-copper center containing domain from catechol oxidase"/>
    <property type="match status" value="1"/>
</dbReference>
<evidence type="ECO:0000256" key="6">
    <source>
        <dbReference type="ARBA" id="ARBA00023008"/>
    </source>
</evidence>
<dbReference type="InterPro" id="IPR050316">
    <property type="entry name" value="Tyrosinase/Hemocyanin"/>
</dbReference>
<dbReference type="InterPro" id="IPR008922">
    <property type="entry name" value="Di-copper_centre_dom_sf"/>
</dbReference>
<sequence>MKSTSLAALSLLSTLSYASPLQSVKRELLEERQAPGPGNYFAITGATGGVHPRLELRDLEATGDMWNLFLLAMTDFQAMDQDVINSWFQIAGIHGMPWTSWDGVEGNFTGRQDHQMGYCPHTNQLFGTWHRPYLALFEQQLQTVANGIAAQFPASSRSRYQDAATKLRIPYWDWAKNIPSSEPVIPVSMTEEKVSVTFPNGTAARIDNPLYDYNFHPLDNRQINGTGCITRGNQGGVGGGIPEVCDTMNHTVRRDYPVSDHDSLNARFRAILPSQRDSLFRILSQWGTFDRVSSGGGTHCPSSAGGGGDLETLHNPIHVANFPGHMSPPSVAAFDPMFWLHHATVDRQMALFQAIYPDSYVEPCESRTPTYTIEQGELLTADTPLTPFHRNADGDFWTSALVRDTAVLGYTYPELIGSPSNETLIANVTSQYGAATSTAAVTSNKRQATGNETTTTTLYLADVSFPVYGLSAEGGSSPYNVLVFLGDVDAEPAEWLFSKSFVGLVSTLGGGEHAKDVQGTAQIGLKGALDKAIAAGETTEENAEEYLKKNVHWRVGLGDFEIGRDEVPGMEVKLVGTQVEVAEKKGEFDRWVGGFTEYGLVDV</sequence>
<keyword evidence="6" id="KW-0186">Copper</keyword>
<keyword evidence="8" id="KW-0470">Melanin biosynthesis</keyword>
<keyword evidence="5" id="KW-0560">Oxidoreductase</keyword>
<dbReference type="PRINTS" id="PR00092">
    <property type="entry name" value="TYROSINASE"/>
</dbReference>
<keyword evidence="11" id="KW-0732">Signal</keyword>
<comment type="catalytic activity">
    <reaction evidence="9">
        <text>2 L-dopa + O2 = 2 L-dopaquinone + 2 H2O</text>
        <dbReference type="Rhea" id="RHEA:34287"/>
        <dbReference type="ChEBI" id="CHEBI:15377"/>
        <dbReference type="ChEBI" id="CHEBI:15379"/>
        <dbReference type="ChEBI" id="CHEBI:57504"/>
        <dbReference type="ChEBI" id="CHEBI:57924"/>
        <dbReference type="EC" id="1.14.18.1"/>
    </reaction>
</comment>
<dbReference type="GO" id="GO:0004503">
    <property type="term" value="F:tyrosinase activity"/>
    <property type="evidence" value="ECO:0007669"/>
    <property type="project" value="UniProtKB-EC"/>
</dbReference>
<evidence type="ECO:0000256" key="5">
    <source>
        <dbReference type="ARBA" id="ARBA00023002"/>
    </source>
</evidence>
<comment type="cofactor">
    <cofactor evidence="1">
        <name>Cu(2+)</name>
        <dbReference type="ChEBI" id="CHEBI:29036"/>
    </cofactor>
</comment>
<dbReference type="InterPro" id="IPR041640">
    <property type="entry name" value="Tyrosinase_C"/>
</dbReference>
<dbReference type="EMBL" id="ML978082">
    <property type="protein sequence ID" value="KAF2008582.1"/>
    <property type="molecule type" value="Genomic_DNA"/>
</dbReference>
<comment type="catalytic activity">
    <reaction evidence="10">
        <text>L-tyrosine + O2 = L-dopaquinone + H2O</text>
        <dbReference type="Rhea" id="RHEA:18117"/>
        <dbReference type="ChEBI" id="CHEBI:15377"/>
        <dbReference type="ChEBI" id="CHEBI:15379"/>
        <dbReference type="ChEBI" id="CHEBI:57924"/>
        <dbReference type="ChEBI" id="CHEBI:58315"/>
        <dbReference type="EC" id="1.14.18.1"/>
    </reaction>
</comment>
<keyword evidence="7" id="KW-0503">Monooxygenase</keyword>
<gene>
    <name evidence="13" type="ORF">BU24DRAFT_475023</name>
</gene>
<evidence type="ECO:0000256" key="1">
    <source>
        <dbReference type="ARBA" id="ARBA00001973"/>
    </source>
</evidence>
<dbReference type="PANTHER" id="PTHR11474">
    <property type="entry name" value="TYROSINASE FAMILY MEMBER"/>
    <property type="match status" value="1"/>
</dbReference>
<evidence type="ECO:0000256" key="3">
    <source>
        <dbReference type="ARBA" id="ARBA00011906"/>
    </source>
</evidence>
<dbReference type="SUPFAM" id="SSF48056">
    <property type="entry name" value="Di-copper centre-containing domain"/>
    <property type="match status" value="1"/>
</dbReference>
<feature type="domain" description="Tyrosinase copper-binding" evidence="12">
    <location>
        <begin position="335"/>
        <end position="346"/>
    </location>
</feature>
<evidence type="ECO:0000256" key="2">
    <source>
        <dbReference type="ARBA" id="ARBA00009928"/>
    </source>
</evidence>
<dbReference type="GeneID" id="54290279"/>
<accession>A0A6A5X6Q7</accession>
<evidence type="ECO:0000256" key="8">
    <source>
        <dbReference type="ARBA" id="ARBA00023101"/>
    </source>
</evidence>
<dbReference type="OrthoDB" id="6132182at2759"/>
<evidence type="ECO:0000259" key="12">
    <source>
        <dbReference type="PROSITE" id="PS00498"/>
    </source>
</evidence>
<evidence type="ECO:0000256" key="10">
    <source>
        <dbReference type="ARBA" id="ARBA00048881"/>
    </source>
</evidence>
<dbReference type="GO" id="GO:0046872">
    <property type="term" value="F:metal ion binding"/>
    <property type="evidence" value="ECO:0007669"/>
    <property type="project" value="UniProtKB-KW"/>
</dbReference>
<keyword evidence="14" id="KW-1185">Reference proteome</keyword>
<dbReference type="InterPro" id="IPR002227">
    <property type="entry name" value="Tyrosinase_Cu-bd"/>
</dbReference>
<proteinExistence type="inferred from homology"/>
<evidence type="ECO:0000313" key="13">
    <source>
        <dbReference type="EMBL" id="KAF2008582.1"/>
    </source>
</evidence>
<evidence type="ECO:0000313" key="14">
    <source>
        <dbReference type="Proteomes" id="UP000799778"/>
    </source>
</evidence>
<dbReference type="AlphaFoldDB" id="A0A6A5X6Q7"/>
<feature type="signal peptide" evidence="11">
    <location>
        <begin position="1"/>
        <end position="18"/>
    </location>
</feature>
<dbReference type="GO" id="GO:0042438">
    <property type="term" value="P:melanin biosynthetic process"/>
    <property type="evidence" value="ECO:0007669"/>
    <property type="project" value="UniProtKB-KW"/>
</dbReference>
<evidence type="ECO:0000256" key="4">
    <source>
        <dbReference type="ARBA" id="ARBA00022723"/>
    </source>
</evidence>
<dbReference type="PANTHER" id="PTHR11474:SF76">
    <property type="entry name" value="SHKT DOMAIN-CONTAINING PROTEIN"/>
    <property type="match status" value="1"/>
</dbReference>
<evidence type="ECO:0000256" key="9">
    <source>
        <dbReference type="ARBA" id="ARBA00048233"/>
    </source>
</evidence>
<dbReference type="RefSeq" id="XP_033376921.1">
    <property type="nucleotide sequence ID" value="XM_033532882.1"/>
</dbReference>
<dbReference type="EC" id="1.14.18.1" evidence="3"/>
<organism evidence="13 14">
    <name type="scientific">Aaosphaeria arxii CBS 175.79</name>
    <dbReference type="NCBI Taxonomy" id="1450172"/>
    <lineage>
        <taxon>Eukaryota</taxon>
        <taxon>Fungi</taxon>
        <taxon>Dikarya</taxon>
        <taxon>Ascomycota</taxon>
        <taxon>Pezizomycotina</taxon>
        <taxon>Dothideomycetes</taxon>
        <taxon>Pleosporomycetidae</taxon>
        <taxon>Pleosporales</taxon>
        <taxon>Pleosporales incertae sedis</taxon>
        <taxon>Aaosphaeria</taxon>
    </lineage>
</organism>
<name>A0A6A5X6Q7_9PLEO</name>
<protein>
    <recommendedName>
        <fullName evidence="3">tyrosinase</fullName>
        <ecNumber evidence="3">1.14.18.1</ecNumber>
    </recommendedName>
</protein>
<evidence type="ECO:0000256" key="7">
    <source>
        <dbReference type="ARBA" id="ARBA00023033"/>
    </source>
</evidence>
<dbReference type="Pfam" id="PF18132">
    <property type="entry name" value="Tyrosinase_C"/>
    <property type="match status" value="1"/>
</dbReference>